<dbReference type="EMBL" id="CP095749">
    <property type="protein sequence ID" value="WEB44031.1"/>
    <property type="molecule type" value="Genomic_DNA"/>
</dbReference>
<evidence type="ECO:0000256" key="1">
    <source>
        <dbReference type="SAM" id="Coils"/>
    </source>
</evidence>
<keyword evidence="1" id="KW-0175">Coiled coil</keyword>
<reference evidence="2 3" key="1">
    <citation type="submission" date="2022-03" db="EMBL/GenBank/DDBJ databases">
        <title>Streptomyces yunnanensis P86,complete genome.</title>
        <authorList>
            <person name="Chen S."/>
            <person name="Zhang Q."/>
        </authorList>
    </citation>
    <scope>NUCLEOTIDE SEQUENCE [LARGE SCALE GENOMIC DNA]</scope>
    <source>
        <strain evidence="2 3">P86</strain>
    </source>
</reference>
<dbReference type="RefSeq" id="WP_275310309.1">
    <property type="nucleotide sequence ID" value="NZ_CP095749.1"/>
</dbReference>
<sequence length="78" mass="8718">MTAPDERRAQIDVLLARYGRHAPAEAAHLRTLIEAERTAADRYRRQAGGQQAAVRRLQRRLDAAEQAIVEAEQRANAA</sequence>
<name>A0ABY8AIL0_9ACTN</name>
<evidence type="ECO:0000313" key="2">
    <source>
        <dbReference type="EMBL" id="WEB44031.1"/>
    </source>
</evidence>
<evidence type="ECO:0000313" key="3">
    <source>
        <dbReference type="Proteomes" id="UP001218629"/>
    </source>
</evidence>
<dbReference type="Proteomes" id="UP001218629">
    <property type="component" value="Chromosome"/>
</dbReference>
<accession>A0ABY8AIL0</accession>
<keyword evidence="3" id="KW-1185">Reference proteome</keyword>
<proteinExistence type="predicted"/>
<feature type="coiled-coil region" evidence="1">
    <location>
        <begin position="47"/>
        <end position="74"/>
    </location>
</feature>
<organism evidence="2 3">
    <name type="scientific">Streptomyces yunnanensis</name>
    <dbReference type="NCBI Taxonomy" id="156453"/>
    <lineage>
        <taxon>Bacteria</taxon>
        <taxon>Bacillati</taxon>
        <taxon>Actinomycetota</taxon>
        <taxon>Actinomycetes</taxon>
        <taxon>Kitasatosporales</taxon>
        <taxon>Streptomycetaceae</taxon>
        <taxon>Streptomyces</taxon>
    </lineage>
</organism>
<gene>
    <name evidence="2" type="ORF">MOV08_35290</name>
</gene>
<protein>
    <submittedName>
        <fullName evidence="2">Uncharacterized protein</fullName>
    </submittedName>
</protein>